<feature type="region of interest" description="Disordered" evidence="1">
    <location>
        <begin position="190"/>
        <end position="229"/>
    </location>
</feature>
<evidence type="ECO:0000313" key="3">
    <source>
        <dbReference type="EMBL" id="KJP88226.1"/>
    </source>
</evidence>
<proteinExistence type="predicted"/>
<feature type="compositionally biased region" description="Low complexity" evidence="1">
    <location>
        <begin position="283"/>
        <end position="302"/>
    </location>
</feature>
<accession>A0A0D9QRC4</accession>
<dbReference type="Proteomes" id="UP000054561">
    <property type="component" value="Unassembled WGS sequence"/>
</dbReference>
<evidence type="ECO:0000259" key="2">
    <source>
        <dbReference type="Pfam" id="PF12887"/>
    </source>
</evidence>
<sequence length="636" mass="71735">MVGLFADDILHFLWSWEYYLNIKNITHGGKYWTQLMSEVNIIFQEVTTTISHGRRSNAGICAGLYNDHGQTLCRIRCKEIASLMLYIKGYRYHSGKWIQRPVGERSGHRFMEYLRCTLATEVLLQLYGNTDDHREIIQKVEAEMRQTHTSGKQTYEPGVCEGQHYGEVIFGLRGIGPSIKNRLEKWQQGLAGGHAGPTRGTGKQCAWKEQGKDQNNEDECTAEAGATPTNSELMLEITEWTDTGIFGPGRRPGQTGRVPGNVQHRPQPAPAPRPPRPPRPSRPAEAPAKPVAAKPVATPSLGTGNGTTSGGSVRKGVVTAAAGGQGKMSQTAVTVECDGHNVWGWKHREIYVADRYSDKEWKAVTDVLEEFIKYLQDNNDKFDAHGANCDNTGWNDMTDTAYHVDQRVADMMRCRIMSGALWFANGAGNNTEEWEKKSEDQKKEIERLRCEVAHVFGHLLKTRYCQGQQPWYRGVEYAWEIMRQMGDTKWGGVVPDGPVTKHECTECGYKSKGRKLGIVNADMATWLLLQWRVMDNITNMERTMECTKDWAEYQLQLGQHGNLTAQDADGKKKLEDVKEEAQKTAEDIVKKLQDEVKAVFDDLGNCTASRDNDCVKQLFEKEIQERAGRLSLYMMF</sequence>
<evidence type="ECO:0000313" key="4">
    <source>
        <dbReference type="Proteomes" id="UP000054561"/>
    </source>
</evidence>
<dbReference type="AlphaFoldDB" id="A0A0D9QRC4"/>
<dbReference type="Pfam" id="PF12887">
    <property type="entry name" value="SICA_alpha"/>
    <property type="match status" value="1"/>
</dbReference>
<feature type="domain" description="Schizont-infected cell agglutination extracellular alpha" evidence="2">
    <location>
        <begin position="27"/>
        <end position="180"/>
    </location>
</feature>
<dbReference type="EMBL" id="KQ001664">
    <property type="protein sequence ID" value="KJP88226.1"/>
    <property type="molecule type" value="Genomic_DNA"/>
</dbReference>
<reference evidence="3 4" key="1">
    <citation type="submission" date="2014-03" db="EMBL/GenBank/DDBJ databases">
        <title>The Genome Sequence of Plasmodium fragile nilgiri.</title>
        <authorList>
            <consortium name="The Broad Institute Genomics Platform"/>
            <consortium name="The Broad Institute Genome Sequencing Center for Infectious Disease"/>
            <person name="Neafsey D."/>
            <person name="Duraisingh M."/>
            <person name="Young S.K."/>
            <person name="Zeng Q."/>
            <person name="Gargeya S."/>
            <person name="Abouelleil A."/>
            <person name="Alvarado L."/>
            <person name="Chapman S.B."/>
            <person name="Gainer-Dewar J."/>
            <person name="Goldberg J."/>
            <person name="Griggs A."/>
            <person name="Gujja S."/>
            <person name="Hansen M."/>
            <person name="Howarth C."/>
            <person name="Imamovic A."/>
            <person name="Larimer J."/>
            <person name="Pearson M."/>
            <person name="Poon T.W."/>
            <person name="Priest M."/>
            <person name="Roberts A."/>
            <person name="Saif S."/>
            <person name="Shea T."/>
            <person name="Sykes S."/>
            <person name="Wortman J."/>
            <person name="Nusbaum C."/>
            <person name="Birren B."/>
        </authorList>
    </citation>
    <scope>NUCLEOTIDE SEQUENCE [LARGE SCALE GENOMIC DNA]</scope>
    <source>
        <strain evidence="4">nilgiri</strain>
    </source>
</reference>
<organism evidence="3 4">
    <name type="scientific">Plasmodium fragile</name>
    <dbReference type="NCBI Taxonomy" id="5857"/>
    <lineage>
        <taxon>Eukaryota</taxon>
        <taxon>Sar</taxon>
        <taxon>Alveolata</taxon>
        <taxon>Apicomplexa</taxon>
        <taxon>Aconoidasida</taxon>
        <taxon>Haemosporida</taxon>
        <taxon>Plasmodiidae</taxon>
        <taxon>Plasmodium</taxon>
        <taxon>Plasmodium (Plasmodium)</taxon>
    </lineage>
</organism>
<dbReference type="GeneID" id="24267487"/>
<dbReference type="VEuPathDB" id="PlasmoDB:AK88_02173"/>
<evidence type="ECO:0000256" key="1">
    <source>
        <dbReference type="SAM" id="MobiDB-lite"/>
    </source>
</evidence>
<feature type="region of interest" description="Disordered" evidence="1">
    <location>
        <begin position="243"/>
        <end position="313"/>
    </location>
</feature>
<keyword evidence="4" id="KW-1185">Reference proteome</keyword>
<protein>
    <recommendedName>
        <fullName evidence="2">Schizont-infected cell agglutination extracellular alpha domain-containing protein</fullName>
    </recommendedName>
</protein>
<name>A0A0D9QRC4_PLAFR</name>
<dbReference type="InterPro" id="IPR024290">
    <property type="entry name" value="SICA_extracell_a"/>
</dbReference>
<feature type="compositionally biased region" description="Pro residues" evidence="1">
    <location>
        <begin position="267"/>
        <end position="281"/>
    </location>
</feature>
<gene>
    <name evidence="3" type="ORF">AK88_02173</name>
</gene>
<dbReference type="RefSeq" id="XP_012335230.1">
    <property type="nucleotide sequence ID" value="XM_012479807.1"/>
</dbReference>